<evidence type="ECO:0000256" key="2">
    <source>
        <dbReference type="ARBA" id="ARBA00005417"/>
    </source>
</evidence>
<dbReference type="Proteomes" id="UP001611548">
    <property type="component" value="Unassembled WGS sequence"/>
</dbReference>
<dbReference type="EMBL" id="JBIRWE010000009">
    <property type="protein sequence ID" value="MFI1966439.1"/>
    <property type="molecule type" value="Genomic_DNA"/>
</dbReference>
<feature type="domain" description="ABC transporter" evidence="11">
    <location>
        <begin position="6"/>
        <end position="262"/>
    </location>
</feature>
<keyword evidence="3" id="KW-0813">Transport</keyword>
<dbReference type="SUPFAM" id="SSF52540">
    <property type="entry name" value="P-loop containing nucleoside triphosphate hydrolases"/>
    <property type="match status" value="1"/>
</dbReference>
<dbReference type="InterPro" id="IPR013563">
    <property type="entry name" value="Oligopep_ABC_C"/>
</dbReference>
<protein>
    <submittedName>
        <fullName evidence="12">ABC transporter ATP-binding protein</fullName>
    </submittedName>
</protein>
<evidence type="ECO:0000313" key="13">
    <source>
        <dbReference type="Proteomes" id="UP001611548"/>
    </source>
</evidence>
<keyword evidence="4" id="KW-1003">Cell membrane</keyword>
<evidence type="ECO:0000256" key="5">
    <source>
        <dbReference type="ARBA" id="ARBA00022519"/>
    </source>
</evidence>
<organism evidence="12 13">
    <name type="scientific">Streptomyces pathocidini</name>
    <dbReference type="NCBI Taxonomy" id="1650571"/>
    <lineage>
        <taxon>Bacteria</taxon>
        <taxon>Bacillati</taxon>
        <taxon>Actinomycetota</taxon>
        <taxon>Actinomycetes</taxon>
        <taxon>Kitasatosporales</taxon>
        <taxon>Streptomycetaceae</taxon>
        <taxon>Streptomyces</taxon>
    </lineage>
</organism>
<dbReference type="GO" id="GO:0005524">
    <property type="term" value="F:ATP binding"/>
    <property type="evidence" value="ECO:0007669"/>
    <property type="project" value="UniProtKB-KW"/>
</dbReference>
<keyword evidence="7 12" id="KW-0067">ATP-binding</keyword>
<keyword evidence="6" id="KW-0547">Nucleotide-binding</keyword>
<gene>
    <name evidence="12" type="ORF">ACH429_20405</name>
</gene>
<dbReference type="Pfam" id="PF00005">
    <property type="entry name" value="ABC_tran"/>
    <property type="match status" value="1"/>
</dbReference>
<dbReference type="InterPro" id="IPR027417">
    <property type="entry name" value="P-loop_NTPase"/>
</dbReference>
<evidence type="ECO:0000256" key="7">
    <source>
        <dbReference type="ARBA" id="ARBA00022840"/>
    </source>
</evidence>
<dbReference type="InterPro" id="IPR017871">
    <property type="entry name" value="ABC_transporter-like_CS"/>
</dbReference>
<dbReference type="CDD" id="cd03257">
    <property type="entry name" value="ABC_NikE_OppD_transporters"/>
    <property type="match status" value="1"/>
</dbReference>
<dbReference type="RefSeq" id="WP_055473170.1">
    <property type="nucleotide sequence ID" value="NZ_JBIRWE010000009.1"/>
</dbReference>
<proteinExistence type="inferred from homology"/>
<evidence type="ECO:0000313" key="12">
    <source>
        <dbReference type="EMBL" id="MFI1966439.1"/>
    </source>
</evidence>
<keyword evidence="9" id="KW-0472">Membrane</keyword>
<evidence type="ECO:0000259" key="11">
    <source>
        <dbReference type="PROSITE" id="PS50893"/>
    </source>
</evidence>
<evidence type="ECO:0000256" key="9">
    <source>
        <dbReference type="ARBA" id="ARBA00023136"/>
    </source>
</evidence>
<dbReference type="InterPro" id="IPR050388">
    <property type="entry name" value="ABC_Ni/Peptide_Import"/>
</dbReference>
<evidence type="ECO:0000256" key="3">
    <source>
        <dbReference type="ARBA" id="ARBA00022448"/>
    </source>
</evidence>
<keyword evidence="13" id="KW-1185">Reference proteome</keyword>
<dbReference type="InterPro" id="IPR003593">
    <property type="entry name" value="AAA+_ATPase"/>
</dbReference>
<feature type="region of interest" description="Disordered" evidence="10">
    <location>
        <begin position="336"/>
        <end position="359"/>
    </location>
</feature>
<dbReference type="SMART" id="SM00382">
    <property type="entry name" value="AAA"/>
    <property type="match status" value="1"/>
</dbReference>
<keyword evidence="5" id="KW-0997">Cell inner membrane</keyword>
<evidence type="ECO:0000256" key="6">
    <source>
        <dbReference type="ARBA" id="ARBA00022741"/>
    </source>
</evidence>
<sequence length="359" mass="38419">MSETVLRVKDLRTQFALDDGVVKAVDGVDLEIGRGEVLAVVGESGCGKSVMARSILRLVDKPGRITGGEIWVRDPAGGGLVDLVPADVRTVRQVRGKRIAMVFQEPMTSMSPMHTLGNQIGEAILLHERVTKAEARERTIELLGRVGIPAPERRVDAYPFQMSGGMLQRAMIAMALSCNPELLIADEPTTALDTTTQAQILELLDSLRRDLGMAVMLITHDLGVAARLADRIAVMYLGSVVEHGDTASVFRAPRHPYTKALLGSVPKLGSGSRARLTPVRGMVPHAYQRPTGCPFHPRCEEFMAGRCEVTVPRPTAGPEPGREVRCLLYEDGGGSHKNAGLSKAGDSAGDGTGDSEGDA</sequence>
<dbReference type="InterPro" id="IPR003439">
    <property type="entry name" value="ABC_transporter-like_ATP-bd"/>
</dbReference>
<dbReference type="Pfam" id="PF08352">
    <property type="entry name" value="oligo_HPY"/>
    <property type="match status" value="1"/>
</dbReference>
<dbReference type="Gene3D" id="3.40.50.300">
    <property type="entry name" value="P-loop containing nucleotide triphosphate hydrolases"/>
    <property type="match status" value="1"/>
</dbReference>
<evidence type="ECO:0000256" key="1">
    <source>
        <dbReference type="ARBA" id="ARBA00004202"/>
    </source>
</evidence>
<evidence type="ECO:0000256" key="4">
    <source>
        <dbReference type="ARBA" id="ARBA00022475"/>
    </source>
</evidence>
<comment type="similarity">
    <text evidence="2">Belongs to the ABC transporter superfamily.</text>
</comment>
<comment type="subcellular location">
    <subcellularLocation>
        <location evidence="1">Cell membrane</location>
        <topology evidence="1">Peripheral membrane protein</topology>
    </subcellularLocation>
</comment>
<dbReference type="PANTHER" id="PTHR43297">
    <property type="entry name" value="OLIGOPEPTIDE TRANSPORT ATP-BINDING PROTEIN APPD"/>
    <property type="match status" value="1"/>
</dbReference>
<dbReference type="PROSITE" id="PS50893">
    <property type="entry name" value="ABC_TRANSPORTER_2"/>
    <property type="match status" value="1"/>
</dbReference>
<keyword evidence="8" id="KW-1278">Translocase</keyword>
<comment type="caution">
    <text evidence="12">The sequence shown here is derived from an EMBL/GenBank/DDBJ whole genome shotgun (WGS) entry which is preliminary data.</text>
</comment>
<name>A0ABW7UV37_9ACTN</name>
<dbReference type="NCBIfam" id="TIGR01727">
    <property type="entry name" value="oligo_HPY"/>
    <property type="match status" value="1"/>
</dbReference>
<evidence type="ECO:0000256" key="10">
    <source>
        <dbReference type="SAM" id="MobiDB-lite"/>
    </source>
</evidence>
<dbReference type="PANTHER" id="PTHR43297:SF14">
    <property type="entry name" value="ATPASE AAA-TYPE CORE DOMAIN-CONTAINING PROTEIN"/>
    <property type="match status" value="1"/>
</dbReference>
<dbReference type="PROSITE" id="PS00211">
    <property type="entry name" value="ABC_TRANSPORTER_1"/>
    <property type="match status" value="1"/>
</dbReference>
<evidence type="ECO:0000256" key="8">
    <source>
        <dbReference type="ARBA" id="ARBA00022967"/>
    </source>
</evidence>
<accession>A0ABW7UV37</accession>
<reference evidence="12 13" key="1">
    <citation type="submission" date="2024-10" db="EMBL/GenBank/DDBJ databases">
        <title>The Natural Products Discovery Center: Release of the First 8490 Sequenced Strains for Exploring Actinobacteria Biosynthetic Diversity.</title>
        <authorList>
            <person name="Kalkreuter E."/>
            <person name="Kautsar S.A."/>
            <person name="Yang D."/>
            <person name="Bader C.D."/>
            <person name="Teijaro C.N."/>
            <person name="Fluegel L."/>
            <person name="Davis C.M."/>
            <person name="Simpson J.R."/>
            <person name="Lauterbach L."/>
            <person name="Steele A.D."/>
            <person name="Gui C."/>
            <person name="Meng S."/>
            <person name="Li G."/>
            <person name="Viehrig K."/>
            <person name="Ye F."/>
            <person name="Su P."/>
            <person name="Kiefer A.F."/>
            <person name="Nichols A."/>
            <person name="Cepeda A.J."/>
            <person name="Yan W."/>
            <person name="Fan B."/>
            <person name="Jiang Y."/>
            <person name="Adhikari A."/>
            <person name="Zheng C.-J."/>
            <person name="Schuster L."/>
            <person name="Cowan T.M."/>
            <person name="Smanski M.J."/>
            <person name="Chevrette M.G."/>
            <person name="De Carvalho L.P.S."/>
            <person name="Shen B."/>
        </authorList>
    </citation>
    <scope>NUCLEOTIDE SEQUENCE [LARGE SCALE GENOMIC DNA]</scope>
    <source>
        <strain evidence="12 13">NPDC020327</strain>
    </source>
</reference>